<keyword evidence="2" id="KW-1185">Reference proteome</keyword>
<evidence type="ECO:0000313" key="2">
    <source>
        <dbReference type="Proteomes" id="UP000054928"/>
    </source>
</evidence>
<dbReference type="AlphaFoldDB" id="A0A0P1AU90"/>
<accession>A0A0P1AU90</accession>
<sequence>MKIEVSPKWSEERWAYSQDLLGTEFKVLAIVEPKKSSDRLGSPMRLRSTRDRGL</sequence>
<dbReference type="GeneID" id="36409529"/>
<protein>
    <submittedName>
        <fullName evidence="1">Uncharacterized protein</fullName>
    </submittedName>
</protein>
<evidence type="ECO:0000313" key="1">
    <source>
        <dbReference type="EMBL" id="CEG44216.1"/>
    </source>
</evidence>
<dbReference type="RefSeq" id="XP_024580585.1">
    <property type="nucleotide sequence ID" value="XM_024730294.1"/>
</dbReference>
<dbReference type="EMBL" id="CCYD01000810">
    <property type="protein sequence ID" value="CEG44216.1"/>
    <property type="molecule type" value="Genomic_DNA"/>
</dbReference>
<proteinExistence type="predicted"/>
<dbReference type="Proteomes" id="UP000054928">
    <property type="component" value="Unassembled WGS sequence"/>
</dbReference>
<reference evidence="2" key="1">
    <citation type="submission" date="2014-09" db="EMBL/GenBank/DDBJ databases">
        <authorList>
            <person name="Sharma Rahul"/>
            <person name="Thines Marco"/>
        </authorList>
    </citation>
    <scope>NUCLEOTIDE SEQUENCE [LARGE SCALE GENOMIC DNA]</scope>
</reference>
<organism evidence="1 2">
    <name type="scientific">Plasmopara halstedii</name>
    <name type="common">Downy mildew of sunflower</name>
    <dbReference type="NCBI Taxonomy" id="4781"/>
    <lineage>
        <taxon>Eukaryota</taxon>
        <taxon>Sar</taxon>
        <taxon>Stramenopiles</taxon>
        <taxon>Oomycota</taxon>
        <taxon>Peronosporomycetes</taxon>
        <taxon>Peronosporales</taxon>
        <taxon>Peronosporaceae</taxon>
        <taxon>Plasmopara</taxon>
    </lineage>
</organism>
<name>A0A0P1AU90_PLAHL</name>